<dbReference type="InterPro" id="IPR006043">
    <property type="entry name" value="NCS2"/>
</dbReference>
<dbReference type="NCBIfam" id="NF037981">
    <property type="entry name" value="NCS2_1"/>
    <property type="match status" value="1"/>
</dbReference>
<feature type="transmembrane region" description="Helical" evidence="8">
    <location>
        <begin position="50"/>
        <end position="72"/>
    </location>
</feature>
<comment type="subcellular location">
    <subcellularLocation>
        <location evidence="1">Cell membrane</location>
        <topology evidence="1">Multi-pass membrane protein</topology>
    </subcellularLocation>
</comment>
<evidence type="ECO:0000256" key="8">
    <source>
        <dbReference type="SAM" id="Phobius"/>
    </source>
</evidence>
<comment type="caution">
    <text evidence="9">The sequence shown here is derived from an EMBL/GenBank/DDBJ whole genome shotgun (WGS) entry which is preliminary data.</text>
</comment>
<keyword evidence="7 8" id="KW-0472">Membrane</keyword>
<evidence type="ECO:0000313" key="10">
    <source>
        <dbReference type="Proteomes" id="UP000256838"/>
    </source>
</evidence>
<evidence type="ECO:0000256" key="3">
    <source>
        <dbReference type="ARBA" id="ARBA00022448"/>
    </source>
</evidence>
<evidence type="ECO:0000256" key="7">
    <source>
        <dbReference type="ARBA" id="ARBA00023136"/>
    </source>
</evidence>
<evidence type="ECO:0000313" key="9">
    <source>
        <dbReference type="EMBL" id="RDU96902.1"/>
    </source>
</evidence>
<dbReference type="RefSeq" id="WP_115535692.1">
    <property type="nucleotide sequence ID" value="NZ_QRGA01000012.1"/>
</dbReference>
<dbReference type="Proteomes" id="UP000256838">
    <property type="component" value="Unassembled WGS sequence"/>
</dbReference>
<gene>
    <name evidence="9" type="ORF">DWV00_21595</name>
</gene>
<feature type="transmembrane region" description="Helical" evidence="8">
    <location>
        <begin position="383"/>
        <end position="405"/>
    </location>
</feature>
<feature type="transmembrane region" description="Helical" evidence="8">
    <location>
        <begin position="322"/>
        <end position="341"/>
    </location>
</feature>
<dbReference type="GO" id="GO:0005886">
    <property type="term" value="C:plasma membrane"/>
    <property type="evidence" value="ECO:0007669"/>
    <property type="project" value="UniProtKB-SubCell"/>
</dbReference>
<reference evidence="9 10" key="1">
    <citation type="submission" date="2018-08" db="EMBL/GenBank/DDBJ databases">
        <title>Paraburkholderia sp. DHOM06 isolated from forest soil.</title>
        <authorList>
            <person name="Gao Z.-H."/>
            <person name="Qiu L.-H."/>
        </authorList>
    </citation>
    <scope>NUCLEOTIDE SEQUENCE [LARGE SCALE GENOMIC DNA]</scope>
    <source>
        <strain evidence="9 10">DHOM06</strain>
    </source>
</reference>
<organism evidence="9 10">
    <name type="scientific">Trinickia dinghuensis</name>
    <dbReference type="NCBI Taxonomy" id="2291023"/>
    <lineage>
        <taxon>Bacteria</taxon>
        <taxon>Pseudomonadati</taxon>
        <taxon>Pseudomonadota</taxon>
        <taxon>Betaproteobacteria</taxon>
        <taxon>Burkholderiales</taxon>
        <taxon>Burkholderiaceae</taxon>
        <taxon>Trinickia</taxon>
    </lineage>
</organism>
<evidence type="ECO:0000256" key="6">
    <source>
        <dbReference type="ARBA" id="ARBA00022989"/>
    </source>
</evidence>
<keyword evidence="6 8" id="KW-1133">Transmembrane helix</keyword>
<feature type="transmembrane region" description="Helical" evidence="8">
    <location>
        <begin position="411"/>
        <end position="431"/>
    </location>
</feature>
<name>A0A3D8JVT1_9BURK</name>
<evidence type="ECO:0000256" key="4">
    <source>
        <dbReference type="ARBA" id="ARBA00022475"/>
    </source>
</evidence>
<feature type="transmembrane region" description="Helical" evidence="8">
    <location>
        <begin position="347"/>
        <end position="371"/>
    </location>
</feature>
<dbReference type="AlphaFoldDB" id="A0A3D8JVT1"/>
<sequence length="467" mass="48521">MSSRSSCASPHPVDERLPLAKLILFGLQHVLVVAASPITAVFLVSKALGLSSALTVDLISATFLVCGLGTLVQSFGVWRFGARMPFVMVPGGAPVVMFVIIAQQTNLRTAAGAVLMSALCYVLILPVFKRCLKYFPRIVIGSILILVAANLIKIYGTVIVGQPGTPGFGSQLNVGLALATIAFTVAFAKIFKGMAGQLAVLLGLLAGTVLGAVIGVMKFGSVFHGAVLAVPTPLPFGMPHFDIVAALPLIIFSITSMAEATGQTIAIAEVVGRKIDAHDAVPRTIRGDALMSFIGGLFGTSLIITSSENIGIVEATGVRSRYVTASAGVLLVLIALCAPLARLADAIPAPVVGGTALIVFSIIGVMGISLLHDVDLRSRANMYTLASALTMGLLPVVVPGVYAHFPKTLQIVLNNGLAMGALTAVLVNIVFHHLNLRRPTRSVASTKAIEAGLRTTAHDDEAAPSVR</sequence>
<dbReference type="PANTHER" id="PTHR42810">
    <property type="entry name" value="PURINE PERMEASE C1399.01C-RELATED"/>
    <property type="match status" value="1"/>
</dbReference>
<evidence type="ECO:0000256" key="5">
    <source>
        <dbReference type="ARBA" id="ARBA00022692"/>
    </source>
</evidence>
<evidence type="ECO:0000256" key="2">
    <source>
        <dbReference type="ARBA" id="ARBA00008821"/>
    </source>
</evidence>
<feature type="transmembrane region" description="Helical" evidence="8">
    <location>
        <begin position="84"/>
        <end position="103"/>
    </location>
</feature>
<dbReference type="PANTHER" id="PTHR42810:SF4">
    <property type="entry name" value="URIC ACID TRANSPORTER UACT"/>
    <property type="match status" value="1"/>
</dbReference>
<comment type="similarity">
    <text evidence="2">Belongs to the nucleobase:cation symporter-2 (NCS2) (TC 2.A.40) family.</text>
</comment>
<protein>
    <submittedName>
        <fullName evidence="9">Uracil-xanthine permease</fullName>
    </submittedName>
</protein>
<evidence type="ECO:0000256" key="1">
    <source>
        <dbReference type="ARBA" id="ARBA00004651"/>
    </source>
</evidence>
<feature type="transmembrane region" description="Helical" evidence="8">
    <location>
        <begin position="109"/>
        <end position="128"/>
    </location>
</feature>
<proteinExistence type="inferred from homology"/>
<dbReference type="OrthoDB" id="9805749at2"/>
<keyword evidence="5 8" id="KW-0812">Transmembrane</keyword>
<feature type="transmembrane region" description="Helical" evidence="8">
    <location>
        <begin position="172"/>
        <end position="191"/>
    </location>
</feature>
<dbReference type="InterPro" id="IPR006042">
    <property type="entry name" value="Xan_ur_permease"/>
</dbReference>
<dbReference type="PROSITE" id="PS01116">
    <property type="entry name" value="XANTH_URACIL_PERMASE"/>
    <property type="match status" value="1"/>
</dbReference>
<accession>A0A3D8JVT1</accession>
<dbReference type="GO" id="GO:0042907">
    <property type="term" value="F:xanthine transmembrane transporter activity"/>
    <property type="evidence" value="ECO:0007669"/>
    <property type="project" value="TreeGrafter"/>
</dbReference>
<feature type="transmembrane region" description="Helical" evidence="8">
    <location>
        <begin position="21"/>
        <end position="44"/>
    </location>
</feature>
<dbReference type="EMBL" id="QRGA01000012">
    <property type="protein sequence ID" value="RDU96902.1"/>
    <property type="molecule type" value="Genomic_DNA"/>
</dbReference>
<keyword evidence="4" id="KW-1003">Cell membrane</keyword>
<feature type="transmembrane region" description="Helical" evidence="8">
    <location>
        <begin position="237"/>
        <end position="255"/>
    </location>
</feature>
<keyword evidence="10" id="KW-1185">Reference proteome</keyword>
<feature type="transmembrane region" description="Helical" evidence="8">
    <location>
        <begin position="140"/>
        <end position="160"/>
    </location>
</feature>
<feature type="transmembrane region" description="Helical" evidence="8">
    <location>
        <begin position="198"/>
        <end position="217"/>
    </location>
</feature>
<keyword evidence="3" id="KW-0813">Transport</keyword>
<dbReference type="Pfam" id="PF00860">
    <property type="entry name" value="Xan_ur_permease"/>
    <property type="match status" value="1"/>
</dbReference>